<sequence>MRKLALNDEILLSIQQPARYIGGEVNTVTKDPAKADIRFAMCFPDVYEIGMSHLGMQILYDMFNRREDIYCERVYSPWTDLDKIMREKNIPLFALESQDPIREFDFLGITLQYEMSYTNILQVLDLGHIPLHAADRSEEDPIVIGGGPCAYNPEPLADFFDMFYIGEGETVYFELMDCYKENKKQGGSRRQFLEQAAGITGIYVPAFYDVEYHEDGTIKSFHPNNSHAKETITKQLVVNMDDAYYIEAPVVPFIKATQDRVVLEIQRGCIRGCRFCQAGNVYRPLREHSLEYLKDYAYKMLKSTGHEEISLSSLSSSDYTYLEGLVNFLIDEFKGQGVNISLPSLRIDAFSLDVMSKVQDVKKSSLTFAPEAGSQRLRDVINKGLTEEVILQGARDAFYGGWNRVKLYFMLGLPTETKEDMEGIAELSEKVAEVYYEIPKEQRNGKVNVVASSSFFVPKPFTPFQWARMCTKEEFIERAYIVKDKFRQMKNQKSLKYNYHEADLTVLEGVLARGDRKTGALIEEAYKNGAIYDSWSEYFDNRIWMKAFETCGLSIDFYTTRERSLEEIFPWDFIDAGVSKDFLKREWQNAIGEKLTPNCRQKCSACGAMRFGGGVCHEGKN</sequence>
<dbReference type="SFLD" id="SFLDG01082">
    <property type="entry name" value="B12-binding_domain_containing"/>
    <property type="match status" value="1"/>
</dbReference>
<dbReference type="RefSeq" id="WP_055648914.1">
    <property type="nucleotide sequence ID" value="NZ_CZAZ01000001.1"/>
</dbReference>
<dbReference type="Proteomes" id="UP000434223">
    <property type="component" value="Unassembled WGS sequence"/>
</dbReference>
<dbReference type="GO" id="GO:0003824">
    <property type="term" value="F:catalytic activity"/>
    <property type="evidence" value="ECO:0007669"/>
    <property type="project" value="InterPro"/>
</dbReference>
<gene>
    <name evidence="2" type="ORF">GNE07_01220</name>
</gene>
<dbReference type="Pfam" id="PF19864">
    <property type="entry name" value="Radical_SAM_N2"/>
    <property type="match status" value="1"/>
</dbReference>
<dbReference type="EMBL" id="WNME01000001">
    <property type="protein sequence ID" value="MUB61702.1"/>
    <property type="molecule type" value="Genomic_DNA"/>
</dbReference>
<dbReference type="InterPro" id="IPR023862">
    <property type="entry name" value="CHP03960_rSAM"/>
</dbReference>
<accession>A0AAW9W9W3</accession>
<name>A0AAW9W9W3_9FIRM</name>
<dbReference type="AlphaFoldDB" id="A0AAW9W9W3"/>
<evidence type="ECO:0000313" key="2">
    <source>
        <dbReference type="EMBL" id="MUB61702.1"/>
    </source>
</evidence>
<dbReference type="SMART" id="SM00729">
    <property type="entry name" value="Elp3"/>
    <property type="match status" value="1"/>
</dbReference>
<dbReference type="SFLD" id="SFLDS00029">
    <property type="entry name" value="Radical_SAM"/>
    <property type="match status" value="1"/>
</dbReference>
<dbReference type="InterPro" id="IPR045784">
    <property type="entry name" value="Radical_SAM_N2"/>
</dbReference>
<dbReference type="InterPro" id="IPR023404">
    <property type="entry name" value="rSAM_horseshoe"/>
</dbReference>
<dbReference type="PANTHER" id="PTHR42731">
    <property type="entry name" value="SLL1084 PROTEIN"/>
    <property type="match status" value="1"/>
</dbReference>
<dbReference type="SUPFAM" id="SSF102114">
    <property type="entry name" value="Radical SAM enzymes"/>
    <property type="match status" value="1"/>
</dbReference>
<dbReference type="NCBIfam" id="TIGR03960">
    <property type="entry name" value="rSAM_fuse_unch"/>
    <property type="match status" value="1"/>
</dbReference>
<evidence type="ECO:0000259" key="1">
    <source>
        <dbReference type="PROSITE" id="PS51918"/>
    </source>
</evidence>
<dbReference type="CDD" id="cd01335">
    <property type="entry name" value="Radical_SAM"/>
    <property type="match status" value="1"/>
</dbReference>
<reference evidence="2 3" key="1">
    <citation type="submission" date="2019-09" db="EMBL/GenBank/DDBJ databases">
        <title>Draft genome sequencing of Hungatella hathewayi 123Y-2.</title>
        <authorList>
            <person name="Lv Q."/>
            <person name="Li S."/>
        </authorList>
    </citation>
    <scope>NUCLEOTIDE SEQUENCE [LARGE SCALE GENOMIC DNA]</scope>
    <source>
        <strain evidence="2 3">123Y-2</strain>
    </source>
</reference>
<organism evidence="2 3">
    <name type="scientific">Hungatella hathewayi</name>
    <dbReference type="NCBI Taxonomy" id="154046"/>
    <lineage>
        <taxon>Bacteria</taxon>
        <taxon>Bacillati</taxon>
        <taxon>Bacillota</taxon>
        <taxon>Clostridia</taxon>
        <taxon>Lachnospirales</taxon>
        <taxon>Lachnospiraceae</taxon>
        <taxon>Hungatella</taxon>
    </lineage>
</organism>
<evidence type="ECO:0000313" key="3">
    <source>
        <dbReference type="Proteomes" id="UP000434223"/>
    </source>
</evidence>
<dbReference type="Gene3D" id="3.80.30.20">
    <property type="entry name" value="tm_1862 like domain"/>
    <property type="match status" value="1"/>
</dbReference>
<dbReference type="GO" id="GO:0051536">
    <property type="term" value="F:iron-sulfur cluster binding"/>
    <property type="evidence" value="ECO:0007669"/>
    <property type="project" value="InterPro"/>
</dbReference>
<dbReference type="InterPro" id="IPR007197">
    <property type="entry name" value="rSAM"/>
</dbReference>
<protein>
    <submittedName>
        <fullName evidence="2">TIGR03960 family B12-binding radical SAM protein</fullName>
    </submittedName>
</protein>
<dbReference type="Pfam" id="PF04055">
    <property type="entry name" value="Radical_SAM"/>
    <property type="match status" value="1"/>
</dbReference>
<dbReference type="PROSITE" id="PS51918">
    <property type="entry name" value="RADICAL_SAM"/>
    <property type="match status" value="1"/>
</dbReference>
<dbReference type="PANTHER" id="PTHR42731:SF1">
    <property type="entry name" value="RADICAL SAM DOMAIN PROTEIN"/>
    <property type="match status" value="1"/>
</dbReference>
<dbReference type="InterPro" id="IPR006638">
    <property type="entry name" value="Elp3/MiaA/NifB-like_rSAM"/>
</dbReference>
<proteinExistence type="predicted"/>
<comment type="caution">
    <text evidence="2">The sequence shown here is derived from an EMBL/GenBank/DDBJ whole genome shotgun (WGS) entry which is preliminary data.</text>
</comment>
<feature type="domain" description="Radical SAM core" evidence="1">
    <location>
        <begin position="255"/>
        <end position="498"/>
    </location>
</feature>
<dbReference type="InterPro" id="IPR058240">
    <property type="entry name" value="rSAM_sf"/>
</dbReference>